<evidence type="ECO:0000256" key="1">
    <source>
        <dbReference type="SAM" id="MobiDB-lite"/>
    </source>
</evidence>
<accession>A0A2U8VXB2</accession>
<dbReference type="AlphaFoldDB" id="A0A2U8VXB2"/>
<feature type="compositionally biased region" description="Low complexity" evidence="1">
    <location>
        <begin position="87"/>
        <end position="100"/>
    </location>
</feature>
<protein>
    <submittedName>
        <fullName evidence="3">Uncharacterized protein</fullName>
    </submittedName>
</protein>
<feature type="signal peptide" evidence="2">
    <location>
        <begin position="1"/>
        <end position="19"/>
    </location>
</feature>
<dbReference type="EMBL" id="CP029551">
    <property type="protein sequence ID" value="AWN37902.1"/>
    <property type="molecule type" value="Genomic_DNA"/>
</dbReference>
<evidence type="ECO:0000313" key="3">
    <source>
        <dbReference type="EMBL" id="AWN37902.1"/>
    </source>
</evidence>
<feature type="compositionally biased region" description="Low complexity" evidence="1">
    <location>
        <begin position="34"/>
        <end position="77"/>
    </location>
</feature>
<proteinExistence type="predicted"/>
<evidence type="ECO:0000256" key="2">
    <source>
        <dbReference type="SAM" id="SignalP"/>
    </source>
</evidence>
<evidence type="ECO:0000313" key="4">
    <source>
        <dbReference type="Proteomes" id="UP000246058"/>
    </source>
</evidence>
<organism evidence="3 4">
    <name type="scientific">Methylobacterium radiodurans</name>
    <dbReference type="NCBI Taxonomy" id="2202828"/>
    <lineage>
        <taxon>Bacteria</taxon>
        <taxon>Pseudomonadati</taxon>
        <taxon>Pseudomonadota</taxon>
        <taxon>Alphaproteobacteria</taxon>
        <taxon>Hyphomicrobiales</taxon>
        <taxon>Methylobacteriaceae</taxon>
        <taxon>Methylobacterium</taxon>
    </lineage>
</organism>
<dbReference type="KEGG" id="meti:DK427_20995"/>
<keyword evidence="4" id="KW-1185">Reference proteome</keyword>
<gene>
    <name evidence="3" type="ORF">DK427_20995</name>
</gene>
<keyword evidence="2" id="KW-0732">Signal</keyword>
<dbReference type="RefSeq" id="WP_109953067.1">
    <property type="nucleotide sequence ID" value="NZ_CP029551.1"/>
</dbReference>
<sequence length="186" mass="19992">MPIRSQLGLGLALASFVLAQSGARAQPPAGTWTDPPARSAAPAAKPASDPVAEPAVKPAEPVKLRAAKPAVAAPARAEAPRKKPVRAARAASPRRVVAARPARRPEPAVRSAVVRSVRIARPSYRDWQGAEPVYVVQRVYDPRDPRLERLWSAEEAGYLTVRGRHVAYPDGRILRIRPSGDEADSD</sequence>
<dbReference type="OrthoDB" id="8006206at2"/>
<dbReference type="Proteomes" id="UP000246058">
    <property type="component" value="Chromosome"/>
</dbReference>
<reference evidence="3 4" key="1">
    <citation type="submission" date="2018-05" db="EMBL/GenBank/DDBJ databases">
        <title>Complete Genome Sequence of Methylobacterium sp. 17Sr1-43.</title>
        <authorList>
            <person name="Srinivasan S."/>
        </authorList>
    </citation>
    <scope>NUCLEOTIDE SEQUENCE [LARGE SCALE GENOMIC DNA]</scope>
    <source>
        <strain evidence="3 4">17Sr1-43</strain>
    </source>
</reference>
<feature type="region of interest" description="Disordered" evidence="1">
    <location>
        <begin position="22"/>
        <end position="105"/>
    </location>
</feature>
<feature type="chain" id="PRO_5015993282" evidence="2">
    <location>
        <begin position="20"/>
        <end position="186"/>
    </location>
</feature>
<name>A0A2U8VXB2_9HYPH</name>